<feature type="region of interest" description="Disordered" evidence="1">
    <location>
        <begin position="1"/>
        <end position="93"/>
    </location>
</feature>
<evidence type="ECO:0000313" key="4">
    <source>
        <dbReference type="WBParaSite" id="HPBE_0001455401-mRNA-1"/>
    </source>
</evidence>
<reference evidence="4" key="2">
    <citation type="submission" date="2019-09" db="UniProtKB">
        <authorList>
            <consortium name="WormBaseParasite"/>
        </authorList>
    </citation>
    <scope>IDENTIFICATION</scope>
</reference>
<evidence type="ECO:0000313" key="2">
    <source>
        <dbReference type="EMBL" id="VDP00001.1"/>
    </source>
</evidence>
<reference evidence="2 3" key="1">
    <citation type="submission" date="2018-11" db="EMBL/GenBank/DDBJ databases">
        <authorList>
            <consortium name="Pathogen Informatics"/>
        </authorList>
    </citation>
    <scope>NUCLEOTIDE SEQUENCE [LARGE SCALE GENOMIC DNA]</scope>
</reference>
<evidence type="ECO:0000256" key="1">
    <source>
        <dbReference type="SAM" id="MobiDB-lite"/>
    </source>
</evidence>
<feature type="compositionally biased region" description="Basic and acidic residues" evidence="1">
    <location>
        <begin position="57"/>
        <end position="75"/>
    </location>
</feature>
<dbReference type="WBParaSite" id="HPBE_0001455401-mRNA-1">
    <property type="protein sequence ID" value="HPBE_0001455401-mRNA-1"/>
    <property type="gene ID" value="HPBE_0001455401"/>
</dbReference>
<name>A0A183G0D9_HELPZ</name>
<keyword evidence="3" id="KW-1185">Reference proteome</keyword>
<dbReference type="EMBL" id="UZAH01028417">
    <property type="protein sequence ID" value="VDP00001.1"/>
    <property type="molecule type" value="Genomic_DNA"/>
</dbReference>
<organism evidence="3 4">
    <name type="scientific">Heligmosomoides polygyrus</name>
    <name type="common">Parasitic roundworm</name>
    <dbReference type="NCBI Taxonomy" id="6339"/>
    <lineage>
        <taxon>Eukaryota</taxon>
        <taxon>Metazoa</taxon>
        <taxon>Ecdysozoa</taxon>
        <taxon>Nematoda</taxon>
        <taxon>Chromadorea</taxon>
        <taxon>Rhabditida</taxon>
        <taxon>Rhabditina</taxon>
        <taxon>Rhabditomorpha</taxon>
        <taxon>Strongyloidea</taxon>
        <taxon>Heligmosomidae</taxon>
        <taxon>Heligmosomoides</taxon>
    </lineage>
</organism>
<accession>A0A3P7ZJW7</accession>
<dbReference type="AlphaFoldDB" id="A0A183G0D9"/>
<accession>A0A183G0D9</accession>
<evidence type="ECO:0000313" key="3">
    <source>
        <dbReference type="Proteomes" id="UP000050761"/>
    </source>
</evidence>
<protein>
    <submittedName>
        <fullName evidence="2 4">Uncharacterized protein</fullName>
    </submittedName>
</protein>
<proteinExistence type="predicted"/>
<sequence>MGTMAVGDRGRSVGVRARRTNSRVAGPEAKPSSSADVLTMTPARSAHCIKSPVTEGSQRRDVPEDKLTAPRDRNVHPPGVINELPAARSDIGA</sequence>
<dbReference type="Proteomes" id="UP000050761">
    <property type="component" value="Unassembled WGS sequence"/>
</dbReference>
<gene>
    <name evidence="2" type="ORF">HPBE_LOCUS14555</name>
</gene>